<protein>
    <submittedName>
        <fullName evidence="2">Transposase</fullName>
    </submittedName>
</protein>
<name>A0A7S9DYQ2_9ALTE</name>
<reference evidence="2 3" key="1">
    <citation type="submission" date="2020-11" db="EMBL/GenBank/DDBJ databases">
        <title>Complete genome sequence for Salinimonas sp. strain G2-b.</title>
        <authorList>
            <person name="Park S.-J."/>
        </authorList>
    </citation>
    <scope>NUCLEOTIDE SEQUENCE [LARGE SCALE GENOMIC DNA]</scope>
    <source>
        <strain evidence="2 3">G2-b</strain>
    </source>
</reference>
<evidence type="ECO:0000259" key="1">
    <source>
        <dbReference type="Pfam" id="PF13276"/>
    </source>
</evidence>
<dbReference type="RefSeq" id="WP_195811480.1">
    <property type="nucleotide sequence ID" value="NZ_CP064795.1"/>
</dbReference>
<evidence type="ECO:0000313" key="2">
    <source>
        <dbReference type="EMBL" id="QPG06404.1"/>
    </source>
</evidence>
<sequence length="62" mass="7100">MRDIINTQALERMRKIHADSGGIIGAPRRYEDLHSEGIKASLNCIARLMLENRLYGGPRRKH</sequence>
<dbReference type="AlphaFoldDB" id="A0A7S9DYQ2"/>
<evidence type="ECO:0000313" key="3">
    <source>
        <dbReference type="Proteomes" id="UP000595095"/>
    </source>
</evidence>
<gene>
    <name evidence="2" type="ORF">IT774_04220</name>
</gene>
<proteinExistence type="predicted"/>
<dbReference type="Proteomes" id="UP000595095">
    <property type="component" value="Chromosome"/>
</dbReference>
<dbReference type="InterPro" id="IPR025948">
    <property type="entry name" value="HTH-like_dom"/>
</dbReference>
<organism evidence="2 3">
    <name type="scientific">Salinimonas marina</name>
    <dbReference type="NCBI Taxonomy" id="2785918"/>
    <lineage>
        <taxon>Bacteria</taxon>
        <taxon>Pseudomonadati</taxon>
        <taxon>Pseudomonadota</taxon>
        <taxon>Gammaproteobacteria</taxon>
        <taxon>Alteromonadales</taxon>
        <taxon>Alteromonadaceae</taxon>
        <taxon>Alteromonas/Salinimonas group</taxon>
        <taxon>Salinimonas</taxon>
    </lineage>
</organism>
<dbReference type="KEGG" id="smaa:IT774_04220"/>
<accession>A0A7S9DYQ2</accession>
<keyword evidence="3" id="KW-1185">Reference proteome</keyword>
<dbReference type="EMBL" id="CP064795">
    <property type="protein sequence ID" value="QPG06404.1"/>
    <property type="molecule type" value="Genomic_DNA"/>
</dbReference>
<feature type="domain" description="HTH-like" evidence="1">
    <location>
        <begin position="8"/>
        <end position="62"/>
    </location>
</feature>
<dbReference type="Pfam" id="PF13276">
    <property type="entry name" value="HTH_21"/>
    <property type="match status" value="1"/>
</dbReference>